<name>A0AC34FS91_9BILA</name>
<accession>A0AC34FS91</accession>
<evidence type="ECO:0000313" key="1">
    <source>
        <dbReference type="Proteomes" id="UP000887579"/>
    </source>
</evidence>
<dbReference type="Proteomes" id="UP000887579">
    <property type="component" value="Unplaced"/>
</dbReference>
<reference evidence="2" key="1">
    <citation type="submission" date="2022-11" db="UniProtKB">
        <authorList>
            <consortium name="WormBaseParasite"/>
        </authorList>
    </citation>
    <scope>IDENTIFICATION</scope>
</reference>
<sequence>MNRRPQNRSSQSVSSKRSSNSDVIELDSIDGPITSGPSKKLKAAEKDLDNIASMEKMASAFTANAEKRAKLMDKAAQHEDELHRKELEEKDIDIAMKKALLEKMQAEAAKAKLELAAVQKQQEQHQ</sequence>
<organism evidence="1 2">
    <name type="scientific">Panagrolaimus sp. ES5</name>
    <dbReference type="NCBI Taxonomy" id="591445"/>
    <lineage>
        <taxon>Eukaryota</taxon>
        <taxon>Metazoa</taxon>
        <taxon>Ecdysozoa</taxon>
        <taxon>Nematoda</taxon>
        <taxon>Chromadorea</taxon>
        <taxon>Rhabditida</taxon>
        <taxon>Tylenchina</taxon>
        <taxon>Panagrolaimomorpha</taxon>
        <taxon>Panagrolaimoidea</taxon>
        <taxon>Panagrolaimidae</taxon>
        <taxon>Panagrolaimus</taxon>
    </lineage>
</organism>
<protein>
    <submittedName>
        <fullName evidence="2">Uncharacterized protein</fullName>
    </submittedName>
</protein>
<evidence type="ECO:0000313" key="2">
    <source>
        <dbReference type="WBParaSite" id="ES5_v2.g20346.t1"/>
    </source>
</evidence>
<proteinExistence type="predicted"/>
<dbReference type="WBParaSite" id="ES5_v2.g20346.t1">
    <property type="protein sequence ID" value="ES5_v2.g20346.t1"/>
    <property type="gene ID" value="ES5_v2.g20346"/>
</dbReference>